<dbReference type="EMBL" id="AMRV01000022">
    <property type="protein sequence ID" value="EMD81641.1"/>
    <property type="molecule type" value="Genomic_DNA"/>
</dbReference>
<dbReference type="Proteomes" id="UP000011717">
    <property type="component" value="Unassembled WGS sequence"/>
</dbReference>
<evidence type="ECO:0000313" key="3">
    <source>
        <dbReference type="Proteomes" id="UP000011717"/>
    </source>
</evidence>
<dbReference type="AlphaFoldDB" id="M2TJ20"/>
<organism evidence="2 3">
    <name type="scientific">Pacificimonas flava</name>
    <dbReference type="NCBI Taxonomy" id="1234595"/>
    <lineage>
        <taxon>Bacteria</taxon>
        <taxon>Pseudomonadati</taxon>
        <taxon>Pseudomonadota</taxon>
        <taxon>Alphaproteobacteria</taxon>
        <taxon>Sphingomonadales</taxon>
        <taxon>Sphingosinicellaceae</taxon>
        <taxon>Pacificimonas</taxon>
    </lineage>
</organism>
<dbReference type="InterPro" id="IPR025193">
    <property type="entry name" value="DUF4114"/>
</dbReference>
<sequence>MGPIDLGAGDDIYRDAGAAGMNTVLLGEGVDRVEGDFGDLVDDSFNGFDEDDTLYLMDARYALEDFGIGRGDLFTFSRDDQSIIFTDTDVDFDDGDLIFSGNDGGTEISFLDFLPALADGQAVGAGDINGVGAQQYLNGDTASRFVISLEQASAVADFTNSLGVYEVDAAGNIVDVRVIADNVKTDAGDIEVSGIDAGHQLGFFIIQKGADLFGAEVLSSDDLGIDIVDGAAVLTNGGSAVDGATIFVSHNGSLNVDGMEHVVTGASEERDSTLRMGFEDLLRDDQSTDDDFQDVILHIEAMPDTTLAATADIL</sequence>
<protein>
    <submittedName>
        <fullName evidence="2">Extracellular nuclease</fullName>
    </submittedName>
</protein>
<comment type="caution">
    <text evidence="2">The sequence shown here is derived from an EMBL/GenBank/DDBJ whole genome shotgun (WGS) entry which is preliminary data.</text>
</comment>
<evidence type="ECO:0000313" key="2">
    <source>
        <dbReference type="EMBL" id="EMD81641.1"/>
    </source>
</evidence>
<feature type="domain" description="DUF4114" evidence="1">
    <location>
        <begin position="197"/>
        <end position="301"/>
    </location>
</feature>
<evidence type="ECO:0000259" key="1">
    <source>
        <dbReference type="Pfam" id="PF13448"/>
    </source>
</evidence>
<reference evidence="2 3" key="1">
    <citation type="journal article" date="2013" name="Genome Announc.">
        <title>Draft Genome Sequence of Strain JLT2015T, Belonging to the Family Sphingomonadaceae of the Alphaproteobacteria.</title>
        <authorList>
            <person name="Tang K."/>
            <person name="Liu K."/>
            <person name="Li S."/>
            <person name="Jiao N."/>
        </authorList>
    </citation>
    <scope>NUCLEOTIDE SEQUENCE [LARGE SCALE GENOMIC DNA]</scope>
    <source>
        <strain evidence="2 3">JLT2015</strain>
    </source>
</reference>
<proteinExistence type="predicted"/>
<accession>M2TJ20</accession>
<name>M2TJ20_9SPHN</name>
<gene>
    <name evidence="2" type="ORF">C725_2997</name>
</gene>
<dbReference type="Pfam" id="PF13448">
    <property type="entry name" value="DUF4114"/>
    <property type="match status" value="1"/>
</dbReference>
<keyword evidence="3" id="KW-1185">Reference proteome</keyword>